<proteinExistence type="predicted"/>
<dbReference type="PRINTS" id="PR00040">
    <property type="entry name" value="HTHMERR"/>
</dbReference>
<dbReference type="PANTHER" id="PTHR30204">
    <property type="entry name" value="REDOX-CYCLING DRUG-SENSING TRANSCRIPTIONAL ACTIVATOR SOXR"/>
    <property type="match status" value="1"/>
</dbReference>
<feature type="domain" description="HTH merR-type" evidence="5">
    <location>
        <begin position="4"/>
        <end position="73"/>
    </location>
</feature>
<keyword evidence="3 6" id="KW-0238">DNA-binding</keyword>
<dbReference type="InterPro" id="IPR000551">
    <property type="entry name" value="MerR-type_HTH_dom"/>
</dbReference>
<protein>
    <submittedName>
        <fullName evidence="6">DNA-binding transcriptional MerR regulator</fullName>
    </submittedName>
</protein>
<sequence length="133" mass="13868">MTELLRIGELAAAAGVSTRTIDFYTSLGLIQPAERTGGGYRLYDQATVEVIATIRQLETSGMALSDIAADLTQAVSPADLAATVTRLDADLTALRTLAETAGPGAHSLVNALTVRAHTLITTAMELIVAMPDV</sequence>
<name>A0A841BJF0_9ACTN</name>
<evidence type="ECO:0000256" key="2">
    <source>
        <dbReference type="ARBA" id="ARBA00023015"/>
    </source>
</evidence>
<evidence type="ECO:0000259" key="5">
    <source>
        <dbReference type="PROSITE" id="PS50937"/>
    </source>
</evidence>
<dbReference type="SMART" id="SM00422">
    <property type="entry name" value="HTH_MERR"/>
    <property type="match status" value="1"/>
</dbReference>
<dbReference type="Gene3D" id="1.10.1660.10">
    <property type="match status" value="1"/>
</dbReference>
<dbReference type="InterPro" id="IPR009061">
    <property type="entry name" value="DNA-bd_dom_put_sf"/>
</dbReference>
<organism evidence="6 7">
    <name type="scientific">Allocatelliglobosispora scoriae</name>
    <dbReference type="NCBI Taxonomy" id="643052"/>
    <lineage>
        <taxon>Bacteria</taxon>
        <taxon>Bacillati</taxon>
        <taxon>Actinomycetota</taxon>
        <taxon>Actinomycetes</taxon>
        <taxon>Micromonosporales</taxon>
        <taxon>Micromonosporaceae</taxon>
        <taxon>Allocatelliglobosispora</taxon>
    </lineage>
</organism>
<dbReference type="SUPFAM" id="SSF46955">
    <property type="entry name" value="Putative DNA-binding domain"/>
    <property type="match status" value="1"/>
</dbReference>
<dbReference type="InterPro" id="IPR047057">
    <property type="entry name" value="MerR_fam"/>
</dbReference>
<evidence type="ECO:0000256" key="3">
    <source>
        <dbReference type="ARBA" id="ARBA00023125"/>
    </source>
</evidence>
<dbReference type="PROSITE" id="PS50937">
    <property type="entry name" value="HTH_MERR_2"/>
    <property type="match status" value="1"/>
</dbReference>
<dbReference type="Pfam" id="PF13411">
    <property type="entry name" value="MerR_1"/>
    <property type="match status" value="1"/>
</dbReference>
<dbReference type="PANTHER" id="PTHR30204:SF69">
    <property type="entry name" value="MERR-FAMILY TRANSCRIPTIONAL REGULATOR"/>
    <property type="match status" value="1"/>
</dbReference>
<gene>
    <name evidence="6" type="ORF">F4553_000329</name>
</gene>
<keyword evidence="4" id="KW-0804">Transcription</keyword>
<reference evidence="6 7" key="1">
    <citation type="submission" date="2020-08" db="EMBL/GenBank/DDBJ databases">
        <title>Sequencing the genomes of 1000 actinobacteria strains.</title>
        <authorList>
            <person name="Klenk H.-P."/>
        </authorList>
    </citation>
    <scope>NUCLEOTIDE SEQUENCE [LARGE SCALE GENOMIC DNA]</scope>
    <source>
        <strain evidence="6 7">DSM 45362</strain>
    </source>
</reference>
<accession>A0A841BJF0</accession>
<comment type="caution">
    <text evidence="6">The sequence shown here is derived from an EMBL/GenBank/DDBJ whole genome shotgun (WGS) entry which is preliminary data.</text>
</comment>
<keyword evidence="2" id="KW-0805">Transcription regulation</keyword>
<evidence type="ECO:0000313" key="7">
    <source>
        <dbReference type="Proteomes" id="UP000587527"/>
    </source>
</evidence>
<dbReference type="AlphaFoldDB" id="A0A841BJF0"/>
<dbReference type="GO" id="GO:0003700">
    <property type="term" value="F:DNA-binding transcription factor activity"/>
    <property type="evidence" value="ECO:0007669"/>
    <property type="project" value="InterPro"/>
</dbReference>
<dbReference type="GO" id="GO:0003677">
    <property type="term" value="F:DNA binding"/>
    <property type="evidence" value="ECO:0007669"/>
    <property type="project" value="UniProtKB-KW"/>
</dbReference>
<dbReference type="RefSeq" id="WP_221469653.1">
    <property type="nucleotide sequence ID" value="NZ_JACHMN010000001.1"/>
</dbReference>
<evidence type="ECO:0000256" key="4">
    <source>
        <dbReference type="ARBA" id="ARBA00023163"/>
    </source>
</evidence>
<dbReference type="EMBL" id="JACHMN010000001">
    <property type="protein sequence ID" value="MBB5866950.1"/>
    <property type="molecule type" value="Genomic_DNA"/>
</dbReference>
<keyword evidence="7" id="KW-1185">Reference proteome</keyword>
<keyword evidence="1" id="KW-0678">Repressor</keyword>
<evidence type="ECO:0000313" key="6">
    <source>
        <dbReference type="EMBL" id="MBB5866950.1"/>
    </source>
</evidence>
<dbReference type="Proteomes" id="UP000587527">
    <property type="component" value="Unassembled WGS sequence"/>
</dbReference>
<evidence type="ECO:0000256" key="1">
    <source>
        <dbReference type="ARBA" id="ARBA00022491"/>
    </source>
</evidence>